<proteinExistence type="predicted"/>
<evidence type="ECO:0000259" key="7">
    <source>
        <dbReference type="Pfam" id="PF00482"/>
    </source>
</evidence>
<keyword evidence="4 6" id="KW-1133">Transmembrane helix</keyword>
<evidence type="ECO:0000256" key="2">
    <source>
        <dbReference type="ARBA" id="ARBA00022475"/>
    </source>
</evidence>
<dbReference type="RefSeq" id="WP_014255949.1">
    <property type="nucleotide sequence ID" value="NC_016627.1"/>
</dbReference>
<dbReference type="KEGG" id="ccl:Clocl_2851"/>
<evidence type="ECO:0000313" key="9">
    <source>
        <dbReference type="Proteomes" id="UP000005435"/>
    </source>
</evidence>
<feature type="transmembrane region" description="Helical" evidence="6">
    <location>
        <begin position="6"/>
        <end position="24"/>
    </location>
</feature>
<evidence type="ECO:0000256" key="1">
    <source>
        <dbReference type="ARBA" id="ARBA00004651"/>
    </source>
</evidence>
<dbReference type="EMBL" id="CP003065">
    <property type="protein sequence ID" value="AEV69400.1"/>
    <property type="molecule type" value="Genomic_DNA"/>
</dbReference>
<organism evidence="8 9">
    <name type="scientific">Acetivibrio clariflavus (strain DSM 19732 / NBRC 101661 / EBR45)</name>
    <name type="common">Clostridium clariflavum</name>
    <dbReference type="NCBI Taxonomy" id="720554"/>
    <lineage>
        <taxon>Bacteria</taxon>
        <taxon>Bacillati</taxon>
        <taxon>Bacillota</taxon>
        <taxon>Clostridia</taxon>
        <taxon>Eubacteriales</taxon>
        <taxon>Oscillospiraceae</taxon>
        <taxon>Acetivibrio</taxon>
    </lineage>
</organism>
<dbReference type="PANTHER" id="PTHR35007:SF2">
    <property type="entry name" value="PILUS ASSEMBLE PROTEIN"/>
    <property type="match status" value="1"/>
</dbReference>
<dbReference type="PANTHER" id="PTHR35007">
    <property type="entry name" value="INTEGRAL MEMBRANE PROTEIN-RELATED"/>
    <property type="match status" value="1"/>
</dbReference>
<name>G8LSP8_ACECE</name>
<dbReference type="HOGENOM" id="CLU_083256_0_0_9"/>
<dbReference type="InterPro" id="IPR018076">
    <property type="entry name" value="T2SS_GspF_dom"/>
</dbReference>
<feature type="domain" description="Type II secretion system protein GspF" evidence="7">
    <location>
        <begin position="154"/>
        <end position="282"/>
    </location>
</feature>
<sequence precursor="true">MQINTGILVIFLIVAGGILVLFLLSSKKYKEFIEPLDPNEYKLKNFLPIGLYVTELIKYNYGSNYDRRLMAKIIELYGVKYSQYYLRIHWSNKIVLVLMTAFFLSLFGLSGEPDWDYGIFALIVLVISFFLPDNELDNKIKERRTSIQLDFPDFLNKLTLLINAGMTVTRAWEKIVTDSKKDSVLYEELSLTIADIRSGKPEILAYEDFAKRCKIPEITKFVSVVVQNMKKGNSEMVSILRLQAAECWEMRKRTAKRLGEELSTKLLFPMMIMFMAILIIVAAPAIFAMRGM</sequence>
<protein>
    <submittedName>
        <fullName evidence="8">Flp pilus assembly protein TadC</fullName>
    </submittedName>
</protein>
<dbReference type="STRING" id="720554.Clocl_2851"/>
<keyword evidence="9" id="KW-1185">Reference proteome</keyword>
<evidence type="ECO:0000256" key="5">
    <source>
        <dbReference type="ARBA" id="ARBA00023136"/>
    </source>
</evidence>
<keyword evidence="2" id="KW-1003">Cell membrane</keyword>
<dbReference type="eggNOG" id="COG2064">
    <property type="taxonomic scope" value="Bacteria"/>
</dbReference>
<dbReference type="Pfam" id="PF00482">
    <property type="entry name" value="T2SSF"/>
    <property type="match status" value="1"/>
</dbReference>
<accession>G8LSP8</accession>
<gene>
    <name evidence="8" type="ordered locus">Clocl_2851</name>
</gene>
<reference evidence="8 9" key="2">
    <citation type="journal article" date="2012" name="Stand. Genomic Sci.">
        <title>Complete Genome Sequence of Clostridium clariflavum DSM 19732.</title>
        <authorList>
            <person name="Izquierdo J.A."/>
            <person name="Goodwin L."/>
            <person name="Davenport K.W."/>
            <person name="Teshima H."/>
            <person name="Bruce D."/>
            <person name="Detter C."/>
            <person name="Tapia R."/>
            <person name="Han S."/>
            <person name="Land M."/>
            <person name="Hauser L."/>
            <person name="Jeffries C.D."/>
            <person name="Han J."/>
            <person name="Pitluck S."/>
            <person name="Nolan M."/>
            <person name="Chen A."/>
            <person name="Huntemann M."/>
            <person name="Mavromatis K."/>
            <person name="Mikhailova N."/>
            <person name="Liolios K."/>
            <person name="Woyke T."/>
            <person name="Lynd L.R."/>
        </authorList>
    </citation>
    <scope>NUCLEOTIDE SEQUENCE [LARGE SCALE GENOMIC DNA]</scope>
    <source>
        <strain evidence="9">DSM 19732 / NBRC 101661 / EBR45</strain>
    </source>
</reference>
<feature type="transmembrane region" description="Helical" evidence="6">
    <location>
        <begin position="266"/>
        <end position="289"/>
    </location>
</feature>
<keyword evidence="5 6" id="KW-0472">Membrane</keyword>
<evidence type="ECO:0000313" key="8">
    <source>
        <dbReference type="EMBL" id="AEV69400.1"/>
    </source>
</evidence>
<reference evidence="9" key="1">
    <citation type="submission" date="2011-12" db="EMBL/GenBank/DDBJ databases">
        <title>Complete sequence of Clostridium clariflavum DSM 19732.</title>
        <authorList>
            <consortium name="US DOE Joint Genome Institute"/>
            <person name="Lucas S."/>
            <person name="Han J."/>
            <person name="Lapidus A."/>
            <person name="Cheng J.-F."/>
            <person name="Goodwin L."/>
            <person name="Pitluck S."/>
            <person name="Peters L."/>
            <person name="Teshima H."/>
            <person name="Detter J.C."/>
            <person name="Han C."/>
            <person name="Tapia R."/>
            <person name="Land M."/>
            <person name="Hauser L."/>
            <person name="Kyrpides N."/>
            <person name="Ivanova N."/>
            <person name="Pagani I."/>
            <person name="Kitzmiller T."/>
            <person name="Lynd L."/>
            <person name="Izquierdo J."/>
            <person name="Woyke T."/>
        </authorList>
    </citation>
    <scope>NUCLEOTIDE SEQUENCE [LARGE SCALE GENOMIC DNA]</scope>
    <source>
        <strain evidence="9">DSM 19732 / NBRC 101661 / EBR45</strain>
    </source>
</reference>
<dbReference type="GO" id="GO:0005886">
    <property type="term" value="C:plasma membrane"/>
    <property type="evidence" value="ECO:0007669"/>
    <property type="project" value="UniProtKB-SubCell"/>
</dbReference>
<evidence type="ECO:0000256" key="4">
    <source>
        <dbReference type="ARBA" id="ARBA00022989"/>
    </source>
</evidence>
<evidence type="ECO:0000256" key="3">
    <source>
        <dbReference type="ARBA" id="ARBA00022692"/>
    </source>
</evidence>
<keyword evidence="3 6" id="KW-0812">Transmembrane</keyword>
<dbReference type="AlphaFoldDB" id="G8LSP8"/>
<dbReference type="Proteomes" id="UP000005435">
    <property type="component" value="Chromosome"/>
</dbReference>
<evidence type="ECO:0000256" key="6">
    <source>
        <dbReference type="SAM" id="Phobius"/>
    </source>
</evidence>
<feature type="transmembrane region" description="Helical" evidence="6">
    <location>
        <begin position="90"/>
        <end position="109"/>
    </location>
</feature>
<feature type="transmembrane region" description="Helical" evidence="6">
    <location>
        <begin position="115"/>
        <end position="131"/>
    </location>
</feature>
<comment type="subcellular location">
    <subcellularLocation>
        <location evidence="1">Cell membrane</location>
        <topology evidence="1">Multi-pass membrane protein</topology>
    </subcellularLocation>
</comment>